<dbReference type="Proteomes" id="UP000030153">
    <property type="component" value="Unassembled WGS sequence"/>
</dbReference>
<dbReference type="STRING" id="1385513.N780_07280"/>
<sequence length="298" mass="35339">MFEQIQAIFPQAVLLSQTNDDWDRYHWFKNTEQEIIGLPKSTITKKEHELLNTFLTPFVEQHPTLTTREKLWQGWILGGESPNENTLFPSSFRFVYFSLTNQDIDPDVFHEAIQGLFPHQMPIIWHNQHEGIIIEEQFQKEKEYIEYEQMIDVLMSDFYTKLTLYITPYYHSKDDIRHAYSWGMTLFEKMLRYHPKPVITYQDAITYMYLDGLSKEHASNITYTLLHSVIDDTDLLHTIQVFLEANSNTTLAAKQLYMHRNSLQYRVDKFIEKTGIDVKQFQGALITYLAILNLQHKD</sequence>
<dbReference type="InterPro" id="IPR051448">
    <property type="entry name" value="CdaR-like_regulators"/>
</dbReference>
<dbReference type="eggNOG" id="COG2508">
    <property type="taxonomic scope" value="Bacteria"/>
</dbReference>
<dbReference type="PANTHER" id="PTHR33744">
    <property type="entry name" value="CARBOHYDRATE DIACID REGULATOR"/>
    <property type="match status" value="1"/>
</dbReference>
<feature type="domain" description="PucR C-terminal helix-turn-helix" evidence="1">
    <location>
        <begin position="235"/>
        <end position="291"/>
    </location>
</feature>
<dbReference type="RefSeq" id="WP_036786808.1">
    <property type="nucleotide sequence ID" value="NZ_AVBG01000017.1"/>
</dbReference>
<accession>A0A0A2UU40</accession>
<dbReference type="EMBL" id="AVBG01000017">
    <property type="protein sequence ID" value="KGP90021.1"/>
    <property type="molecule type" value="Genomic_DNA"/>
</dbReference>
<name>A0A0A2UU40_9BACI</name>
<proteinExistence type="predicted"/>
<dbReference type="InterPro" id="IPR042070">
    <property type="entry name" value="PucR_C-HTH_sf"/>
</dbReference>
<keyword evidence="3" id="KW-1185">Reference proteome</keyword>
<organism evidence="2 3">
    <name type="scientific">Pontibacillus chungwhensis BH030062</name>
    <dbReference type="NCBI Taxonomy" id="1385513"/>
    <lineage>
        <taxon>Bacteria</taxon>
        <taxon>Bacillati</taxon>
        <taxon>Bacillota</taxon>
        <taxon>Bacilli</taxon>
        <taxon>Bacillales</taxon>
        <taxon>Bacillaceae</taxon>
        <taxon>Pontibacillus</taxon>
    </lineage>
</organism>
<dbReference type="PANTHER" id="PTHR33744:SF15">
    <property type="entry name" value="CARBOHYDRATE DIACID REGULATOR"/>
    <property type="match status" value="1"/>
</dbReference>
<dbReference type="InterPro" id="IPR025736">
    <property type="entry name" value="PucR_C-HTH_dom"/>
</dbReference>
<protein>
    <recommendedName>
        <fullName evidence="1">PucR C-terminal helix-turn-helix domain-containing protein</fullName>
    </recommendedName>
</protein>
<dbReference type="Gene3D" id="1.10.10.2840">
    <property type="entry name" value="PucR C-terminal helix-turn-helix domain"/>
    <property type="match status" value="1"/>
</dbReference>
<comment type="caution">
    <text evidence="2">The sequence shown here is derived from an EMBL/GenBank/DDBJ whole genome shotgun (WGS) entry which is preliminary data.</text>
</comment>
<evidence type="ECO:0000313" key="2">
    <source>
        <dbReference type="EMBL" id="KGP90021.1"/>
    </source>
</evidence>
<dbReference type="SUPFAM" id="SSF46689">
    <property type="entry name" value="Homeodomain-like"/>
    <property type="match status" value="1"/>
</dbReference>
<reference evidence="2 3" key="1">
    <citation type="submission" date="2013-08" db="EMBL/GenBank/DDBJ databases">
        <title>Genome of Pontibacillus chungwhensis.</title>
        <authorList>
            <person name="Wang Q."/>
            <person name="Wang G."/>
        </authorList>
    </citation>
    <scope>NUCLEOTIDE SEQUENCE [LARGE SCALE GENOMIC DNA]</scope>
    <source>
        <strain evidence="2 3">BH030062</strain>
    </source>
</reference>
<gene>
    <name evidence="2" type="ORF">N780_07280</name>
</gene>
<dbReference type="OrthoDB" id="9792148at2"/>
<evidence type="ECO:0000259" key="1">
    <source>
        <dbReference type="Pfam" id="PF13556"/>
    </source>
</evidence>
<dbReference type="AlphaFoldDB" id="A0A0A2UU40"/>
<evidence type="ECO:0000313" key="3">
    <source>
        <dbReference type="Proteomes" id="UP000030153"/>
    </source>
</evidence>
<dbReference type="InterPro" id="IPR009057">
    <property type="entry name" value="Homeodomain-like_sf"/>
</dbReference>
<dbReference type="Pfam" id="PF13556">
    <property type="entry name" value="HTH_30"/>
    <property type="match status" value="1"/>
</dbReference>